<dbReference type="PANTHER" id="PTHR43682:SF1">
    <property type="entry name" value="LACTATE UTILIZATION PROTEIN C"/>
    <property type="match status" value="1"/>
</dbReference>
<keyword evidence="3" id="KW-1185">Reference proteome</keyword>
<dbReference type="PANTHER" id="PTHR43682">
    <property type="entry name" value="LACTATE UTILIZATION PROTEIN C"/>
    <property type="match status" value="1"/>
</dbReference>
<evidence type="ECO:0000259" key="1">
    <source>
        <dbReference type="Pfam" id="PF02589"/>
    </source>
</evidence>
<accession>A0ABP8MJE2</accession>
<dbReference type="InterPro" id="IPR003741">
    <property type="entry name" value="LUD_dom"/>
</dbReference>
<feature type="domain" description="LUD" evidence="1">
    <location>
        <begin position="117"/>
        <end position="215"/>
    </location>
</feature>
<evidence type="ECO:0000313" key="2">
    <source>
        <dbReference type="EMBL" id="GAA4450568.1"/>
    </source>
</evidence>
<dbReference type="Proteomes" id="UP001501410">
    <property type="component" value="Unassembled WGS sequence"/>
</dbReference>
<dbReference type="InterPro" id="IPR037171">
    <property type="entry name" value="NagB/RpiA_transferase-like"/>
</dbReference>
<dbReference type="EMBL" id="BAABEZ010000004">
    <property type="protein sequence ID" value="GAA4450568.1"/>
    <property type="molecule type" value="Genomic_DNA"/>
</dbReference>
<name>A0ABP8MJE2_9BACT</name>
<dbReference type="RefSeq" id="WP_344822671.1">
    <property type="nucleotide sequence ID" value="NZ_BAABEZ010000004.1"/>
</dbReference>
<dbReference type="SUPFAM" id="SSF100950">
    <property type="entry name" value="NagB/RpiA/CoA transferase-like"/>
    <property type="match status" value="1"/>
</dbReference>
<evidence type="ECO:0000313" key="3">
    <source>
        <dbReference type="Proteomes" id="UP001501410"/>
    </source>
</evidence>
<organism evidence="2 3">
    <name type="scientific">Rurimicrobium arvi</name>
    <dbReference type="NCBI Taxonomy" id="2049916"/>
    <lineage>
        <taxon>Bacteria</taxon>
        <taxon>Pseudomonadati</taxon>
        <taxon>Bacteroidota</taxon>
        <taxon>Chitinophagia</taxon>
        <taxon>Chitinophagales</taxon>
        <taxon>Chitinophagaceae</taxon>
        <taxon>Rurimicrobium</taxon>
    </lineage>
</organism>
<dbReference type="Pfam" id="PF02589">
    <property type="entry name" value="LUD_dom"/>
    <property type="match status" value="1"/>
</dbReference>
<reference evidence="3" key="1">
    <citation type="journal article" date="2019" name="Int. J. Syst. Evol. Microbiol.">
        <title>The Global Catalogue of Microorganisms (GCM) 10K type strain sequencing project: providing services to taxonomists for standard genome sequencing and annotation.</title>
        <authorList>
            <consortium name="The Broad Institute Genomics Platform"/>
            <consortium name="The Broad Institute Genome Sequencing Center for Infectious Disease"/>
            <person name="Wu L."/>
            <person name="Ma J."/>
        </authorList>
    </citation>
    <scope>NUCLEOTIDE SEQUENCE [LARGE SCALE GENOMIC DNA]</scope>
    <source>
        <strain evidence="3">JCM 31921</strain>
    </source>
</reference>
<gene>
    <name evidence="2" type="ORF">GCM10023092_06640</name>
</gene>
<comment type="caution">
    <text evidence="2">The sequence shown here is derived from an EMBL/GenBank/DDBJ whole genome shotgun (WGS) entry which is preliminary data.</text>
</comment>
<sequence length="219" mass="24505">MLVQKGSATREKILGKIRAALRDHAASMPFPEAEHFDPKDGFVHSELSNDELFAESFLSLGGKYIYCANDEEALQQIAALHTTFGWQKLFCADSHYLDRARQAQLHFVLPPDNADDTADACITRCEALIARTGSFLISSRQEFGRVSPVFYPVHIVVAYQSDLVYDIADAYEKVKKKYKDQPPSMISLQTGPSRTADIEKTLVTGVHGPKEVFCIYIDQ</sequence>
<protein>
    <recommendedName>
        <fullName evidence="1">LUD domain-containing protein</fullName>
    </recommendedName>
</protein>
<dbReference type="InterPro" id="IPR024185">
    <property type="entry name" value="FTHF_cligase-like_sf"/>
</dbReference>
<proteinExistence type="predicted"/>
<dbReference type="Gene3D" id="3.40.50.10420">
    <property type="entry name" value="NagB/RpiA/CoA transferase-like"/>
    <property type="match status" value="1"/>
</dbReference>